<dbReference type="Proteomes" id="UP001156831">
    <property type="component" value="Unassembled WGS sequence"/>
</dbReference>
<comment type="caution">
    <text evidence="2">The sequence shown here is derived from an EMBL/GenBank/DDBJ whole genome shotgun (WGS) entry which is preliminary data.</text>
</comment>
<gene>
    <name evidence="2" type="ORF">QFW80_01840</name>
</gene>
<keyword evidence="3" id="KW-1185">Reference proteome</keyword>
<protein>
    <submittedName>
        <fullName evidence="2">Pvc16 family protein</fullName>
    </submittedName>
</protein>
<organism evidence="2 3">
    <name type="scientific">Luteimonas rhizosphaericola</name>
    <dbReference type="NCBI Taxonomy" id="3042024"/>
    <lineage>
        <taxon>Bacteria</taxon>
        <taxon>Pseudomonadati</taxon>
        <taxon>Pseudomonadota</taxon>
        <taxon>Gammaproteobacteria</taxon>
        <taxon>Lysobacterales</taxon>
        <taxon>Lysobacteraceae</taxon>
        <taxon>Luteimonas</taxon>
    </lineage>
</organism>
<accession>A0ABT6JF14</accession>
<evidence type="ECO:0000259" key="1">
    <source>
        <dbReference type="Pfam" id="PF14065"/>
    </source>
</evidence>
<dbReference type="InterPro" id="IPR025351">
    <property type="entry name" value="Pvc16_N"/>
</dbReference>
<dbReference type="Pfam" id="PF14065">
    <property type="entry name" value="Pvc16_N"/>
    <property type="match status" value="1"/>
</dbReference>
<feature type="domain" description="Pvc16 N-terminal" evidence="1">
    <location>
        <begin position="10"/>
        <end position="162"/>
    </location>
</feature>
<evidence type="ECO:0000313" key="3">
    <source>
        <dbReference type="Proteomes" id="UP001156831"/>
    </source>
</evidence>
<dbReference type="EMBL" id="JARXRN010000016">
    <property type="protein sequence ID" value="MDH5829262.1"/>
    <property type="molecule type" value="Genomic_DNA"/>
</dbReference>
<sequence length="165" mass="17845">MPSAPGFSAISTAVAAHLRAAYPAGEDGIAAPTICRDWHAFTSATDERDRLLLLLYHIEPDQAWRAANLPARDPAGAVLKTPAAWQLSYLIAAGARDALRAQDLLQLAAMHLHRDPVVGPRDAIGDRVLACTPQPHSQEQMLSLWGNLGRPMQPSLVYRVLATLD</sequence>
<reference evidence="2 3" key="1">
    <citation type="submission" date="2023-04" db="EMBL/GenBank/DDBJ databases">
        <title>Luteimonas sp. M1R5S18.</title>
        <authorList>
            <person name="Sun J.-Q."/>
        </authorList>
    </citation>
    <scope>NUCLEOTIDE SEQUENCE [LARGE SCALE GENOMIC DNA]</scope>
    <source>
        <strain evidence="2 3">M1R5S18</strain>
    </source>
</reference>
<evidence type="ECO:0000313" key="2">
    <source>
        <dbReference type="EMBL" id="MDH5829262.1"/>
    </source>
</evidence>
<dbReference type="RefSeq" id="WP_280599329.1">
    <property type="nucleotide sequence ID" value="NZ_JARXRN010000016.1"/>
</dbReference>
<proteinExistence type="predicted"/>
<name>A0ABT6JF14_9GAMM</name>